<sequence>MDHSFYIILHTRNQFQLLAIIFQRSQDKIYSYFVQNFLEFFLIGSLLKQSLSYSLAYIMIVISFLSQTILFLLLCSSTVIIHCQYDQEQRKRQFKKRYLKLDDIINELFHWILVIYPVIYLYIAVLSFSSLSCNLLSLIPFKESETISLVLISLFNGQIQIYTMRNHSFNEINSLKRRSQVCYSLTIQQQWLLYFFTIIMKLQEIQLDFSDSIIFSNYPYRDPNQITSNDKYLHKILDFSSLDNLQITSQIEEQQLFFLLANISINFELELRKPDQISINYKDSQIPLQEQKCYSKDLKFRQANLDQKEGLHSPSLSIIKCIFKTAQSWLFRLNIYI</sequence>
<evidence type="ECO:0008006" key="4">
    <source>
        <dbReference type="Google" id="ProtNLM"/>
    </source>
</evidence>
<dbReference type="AlphaFoldDB" id="A0EAT5"/>
<organism evidence="2 3">
    <name type="scientific">Paramecium tetraurelia</name>
    <dbReference type="NCBI Taxonomy" id="5888"/>
    <lineage>
        <taxon>Eukaryota</taxon>
        <taxon>Sar</taxon>
        <taxon>Alveolata</taxon>
        <taxon>Ciliophora</taxon>
        <taxon>Intramacronucleata</taxon>
        <taxon>Oligohymenophorea</taxon>
        <taxon>Peniculida</taxon>
        <taxon>Parameciidae</taxon>
        <taxon>Paramecium</taxon>
    </lineage>
</organism>
<feature type="transmembrane region" description="Helical" evidence="1">
    <location>
        <begin position="29"/>
        <end position="47"/>
    </location>
</feature>
<accession>A0EAT5</accession>
<gene>
    <name evidence="2" type="ORF">GSPATT00025136001</name>
</gene>
<feature type="transmembrane region" description="Helical" evidence="1">
    <location>
        <begin position="53"/>
        <end position="83"/>
    </location>
</feature>
<dbReference type="GeneID" id="5045573"/>
<evidence type="ECO:0000313" key="3">
    <source>
        <dbReference type="Proteomes" id="UP000000600"/>
    </source>
</evidence>
<feature type="transmembrane region" description="Helical" evidence="1">
    <location>
        <begin position="104"/>
        <end position="128"/>
    </location>
</feature>
<dbReference type="RefSeq" id="XP_001459799.1">
    <property type="nucleotide sequence ID" value="XM_001459762.1"/>
</dbReference>
<dbReference type="EMBL" id="CT868668">
    <property type="protein sequence ID" value="CAK92402.1"/>
    <property type="molecule type" value="Genomic_DNA"/>
</dbReference>
<dbReference type="InParanoid" id="A0EAT5"/>
<keyword evidence="1" id="KW-1133">Transmembrane helix</keyword>
<evidence type="ECO:0000313" key="2">
    <source>
        <dbReference type="EMBL" id="CAK92402.1"/>
    </source>
</evidence>
<evidence type="ECO:0000256" key="1">
    <source>
        <dbReference type="SAM" id="Phobius"/>
    </source>
</evidence>
<keyword evidence="1" id="KW-0812">Transmembrane</keyword>
<reference evidence="2 3" key="1">
    <citation type="journal article" date="2006" name="Nature">
        <title>Global trends of whole-genome duplications revealed by the ciliate Paramecium tetraurelia.</title>
        <authorList>
            <consortium name="Genoscope"/>
            <person name="Aury J.-M."/>
            <person name="Jaillon O."/>
            <person name="Duret L."/>
            <person name="Noel B."/>
            <person name="Jubin C."/>
            <person name="Porcel B.M."/>
            <person name="Segurens B."/>
            <person name="Daubin V."/>
            <person name="Anthouard V."/>
            <person name="Aiach N."/>
            <person name="Arnaiz O."/>
            <person name="Billaut A."/>
            <person name="Beisson J."/>
            <person name="Blanc I."/>
            <person name="Bouhouche K."/>
            <person name="Camara F."/>
            <person name="Duharcourt S."/>
            <person name="Guigo R."/>
            <person name="Gogendeau D."/>
            <person name="Katinka M."/>
            <person name="Keller A.-M."/>
            <person name="Kissmehl R."/>
            <person name="Klotz C."/>
            <person name="Koll F."/>
            <person name="Le Moue A."/>
            <person name="Lepere C."/>
            <person name="Malinsky S."/>
            <person name="Nowacki M."/>
            <person name="Nowak J.K."/>
            <person name="Plattner H."/>
            <person name="Poulain J."/>
            <person name="Ruiz F."/>
            <person name="Serrano V."/>
            <person name="Zagulski M."/>
            <person name="Dessen P."/>
            <person name="Betermier M."/>
            <person name="Weissenbach J."/>
            <person name="Scarpelli C."/>
            <person name="Schachter V."/>
            <person name="Sperling L."/>
            <person name="Meyer E."/>
            <person name="Cohen J."/>
            <person name="Wincker P."/>
        </authorList>
    </citation>
    <scope>NUCLEOTIDE SEQUENCE [LARGE SCALE GENOMIC DNA]</scope>
    <source>
        <strain evidence="2 3">Stock d4-2</strain>
    </source>
</reference>
<name>A0EAT5_PARTE</name>
<dbReference type="HOGENOM" id="CLU_825037_0_0_1"/>
<dbReference type="Proteomes" id="UP000000600">
    <property type="component" value="Unassembled WGS sequence"/>
</dbReference>
<dbReference type="KEGG" id="ptm:GSPATT00025136001"/>
<proteinExistence type="predicted"/>
<protein>
    <recommendedName>
        <fullName evidence="4">Transmembrane protein</fullName>
    </recommendedName>
</protein>
<keyword evidence="1" id="KW-0472">Membrane</keyword>
<keyword evidence="3" id="KW-1185">Reference proteome</keyword>